<dbReference type="CDD" id="cd05399">
    <property type="entry name" value="NT_Rel-Spo_like"/>
    <property type="match status" value="1"/>
</dbReference>
<comment type="function">
    <text evidence="2">In eubacteria ppGpp (guanosine 3'-diphosphate 5'-diphosphate) is a mediator of the stringent response that coordinates a variety of cellular activities in response to changes in nutritional abundance.</text>
</comment>
<dbReference type="InterPro" id="IPR003607">
    <property type="entry name" value="HD/PDEase_dom"/>
</dbReference>
<evidence type="ECO:0000259" key="4">
    <source>
        <dbReference type="PROSITE" id="PS51880"/>
    </source>
</evidence>
<dbReference type="Gene3D" id="1.10.3210.10">
    <property type="entry name" value="Hypothetical protein af1432"/>
    <property type="match status" value="1"/>
</dbReference>
<dbReference type="GO" id="GO:0005886">
    <property type="term" value="C:plasma membrane"/>
    <property type="evidence" value="ECO:0007669"/>
    <property type="project" value="TreeGrafter"/>
</dbReference>
<dbReference type="CDD" id="cd01668">
    <property type="entry name" value="TGS_RSH"/>
    <property type="match status" value="1"/>
</dbReference>
<dbReference type="SUPFAM" id="SSF81301">
    <property type="entry name" value="Nucleotidyltransferase"/>
    <property type="match status" value="1"/>
</dbReference>
<comment type="pathway">
    <text evidence="1">Purine metabolism.</text>
</comment>
<reference evidence="5 6" key="1">
    <citation type="journal article" date="2016" name="Nat. Commun.">
        <title>Thousands of microbial genomes shed light on interconnected biogeochemical processes in an aquifer system.</title>
        <authorList>
            <person name="Anantharaman K."/>
            <person name="Brown C.T."/>
            <person name="Hug L.A."/>
            <person name="Sharon I."/>
            <person name="Castelle C.J."/>
            <person name="Probst A.J."/>
            <person name="Thomas B.C."/>
            <person name="Singh A."/>
            <person name="Wilkins M.J."/>
            <person name="Karaoz U."/>
            <person name="Brodie E.L."/>
            <person name="Williams K.H."/>
            <person name="Hubbard S.S."/>
            <person name="Banfield J.F."/>
        </authorList>
    </citation>
    <scope>NUCLEOTIDE SEQUENCE [LARGE SCALE GENOMIC DNA]</scope>
</reference>
<dbReference type="NCBIfam" id="TIGR00691">
    <property type="entry name" value="spoT_relA"/>
    <property type="match status" value="1"/>
</dbReference>
<dbReference type="EMBL" id="MGDZ01000004">
    <property type="protein sequence ID" value="OGL74248.1"/>
    <property type="molecule type" value="Genomic_DNA"/>
</dbReference>
<dbReference type="InterPro" id="IPR012675">
    <property type="entry name" value="Beta-grasp_dom_sf"/>
</dbReference>
<dbReference type="SUPFAM" id="SSF109604">
    <property type="entry name" value="HD-domain/PDEase-like"/>
    <property type="match status" value="1"/>
</dbReference>
<dbReference type="Pfam" id="PF13328">
    <property type="entry name" value="HD_4"/>
    <property type="match status" value="1"/>
</dbReference>
<dbReference type="Gene3D" id="3.30.460.10">
    <property type="entry name" value="Beta Polymerase, domain 2"/>
    <property type="match status" value="1"/>
</dbReference>
<organism evidence="5 6">
    <name type="scientific">Candidatus Uhrbacteria bacterium RIFCSPHIGHO2_02_FULL_57_19</name>
    <dbReference type="NCBI Taxonomy" id="1802391"/>
    <lineage>
        <taxon>Bacteria</taxon>
        <taxon>Candidatus Uhriibacteriota</taxon>
    </lineage>
</organism>
<sequence length="503" mass="57702">MAMEPRLETLIGLLRHRESPANLALVRRAYQFAERAHKGQTRITGEPYLNHPLATAVRLAEMKLGISVVLAGLLHDVLEDTTLPPEEVRQELHKEFGDDVLGLVERVTKLGKVQYRGIDRYVENLRRMFLAMAQDVRAIFIKFADRVHNLETLDVVPETKRRRIALESLDIYAPIANRLGMGEIRGLLEDHSFKHAYPKEYAWVTGLLKERLPKKTQYLERIRKLTRQDLTMAGIKILEIHGRTKHLYSLYKKLLTHDKDIDKIHDLAALRIVVPTVGDCYAAMGIIHQRWHPLKGRIKDYIAQPKPNGYQSLHTTVFCEDGEIVEIQIRTPEMHEEAEYGIAAHWQYDEGGKRASLAKEKLAWVKELAKIQREIQDSRQFLRRLEDMKIDVFHNHIFVFTPNGDVIDLPEDATPVDFAYAIHTEVGNHCSGARINEVMSALGTPLKSGDMVEIILDKNRKGPSPDWLKFVKTGNARDKIKVHSKQKLADWLKQVLPPVRKKG</sequence>
<dbReference type="PANTHER" id="PTHR21262">
    <property type="entry name" value="GUANOSINE-3',5'-BIS DIPHOSPHATE 3'-PYROPHOSPHOHYDROLASE"/>
    <property type="match status" value="1"/>
</dbReference>
<feature type="domain" description="TGS" evidence="4">
    <location>
        <begin position="395"/>
        <end position="456"/>
    </location>
</feature>
<evidence type="ECO:0008006" key="7">
    <source>
        <dbReference type="Google" id="ProtNLM"/>
    </source>
</evidence>
<comment type="similarity">
    <text evidence="2">Belongs to the relA/spoT family.</text>
</comment>
<gene>
    <name evidence="5" type="ORF">A3D72_03670</name>
</gene>
<dbReference type="InterPro" id="IPR004095">
    <property type="entry name" value="TGS"/>
</dbReference>
<dbReference type="CDD" id="cd00077">
    <property type="entry name" value="HDc"/>
    <property type="match status" value="1"/>
</dbReference>
<dbReference type="InterPro" id="IPR007685">
    <property type="entry name" value="RelA_SpoT"/>
</dbReference>
<dbReference type="SMART" id="SM00954">
    <property type="entry name" value="RelA_SpoT"/>
    <property type="match status" value="1"/>
</dbReference>
<evidence type="ECO:0000259" key="3">
    <source>
        <dbReference type="PROSITE" id="PS51831"/>
    </source>
</evidence>
<comment type="caution">
    <text evidence="5">The sequence shown here is derived from an EMBL/GenBank/DDBJ whole genome shotgun (WGS) entry which is preliminary data.</text>
</comment>
<dbReference type="AlphaFoldDB" id="A0A1F7U8W3"/>
<dbReference type="STRING" id="1802391.A3D72_03670"/>
<accession>A0A1F7U8W3</accession>
<name>A0A1F7U8W3_9BACT</name>
<dbReference type="InterPro" id="IPR004811">
    <property type="entry name" value="RelA/Spo_fam"/>
</dbReference>
<dbReference type="InterPro" id="IPR006674">
    <property type="entry name" value="HD_domain"/>
</dbReference>
<protein>
    <recommendedName>
        <fullName evidence="7">TGS domain-containing protein</fullName>
    </recommendedName>
</protein>
<dbReference type="Gene3D" id="3.10.20.30">
    <property type="match status" value="1"/>
</dbReference>
<dbReference type="PANTHER" id="PTHR21262:SF31">
    <property type="entry name" value="GTP PYROPHOSPHOKINASE"/>
    <property type="match status" value="1"/>
</dbReference>
<feature type="domain" description="HD" evidence="3">
    <location>
        <begin position="48"/>
        <end position="150"/>
    </location>
</feature>
<dbReference type="InterPro" id="IPR033655">
    <property type="entry name" value="TGS_RelA/SpoT"/>
</dbReference>
<evidence type="ECO:0000256" key="1">
    <source>
        <dbReference type="ARBA" id="ARBA00025704"/>
    </source>
</evidence>
<dbReference type="FunFam" id="3.10.20.30:FF:000002">
    <property type="entry name" value="GTP pyrophosphokinase (RelA/SpoT)"/>
    <property type="match status" value="1"/>
</dbReference>
<dbReference type="GO" id="GO:0015969">
    <property type="term" value="P:guanosine tetraphosphate metabolic process"/>
    <property type="evidence" value="ECO:0007669"/>
    <property type="project" value="InterPro"/>
</dbReference>
<dbReference type="FunFam" id="3.30.460.10:FF:000001">
    <property type="entry name" value="GTP pyrophosphokinase RelA"/>
    <property type="match status" value="1"/>
</dbReference>
<dbReference type="Proteomes" id="UP000176303">
    <property type="component" value="Unassembled WGS sequence"/>
</dbReference>
<dbReference type="Pfam" id="PF02824">
    <property type="entry name" value="TGS"/>
    <property type="match status" value="1"/>
</dbReference>
<dbReference type="FunFam" id="1.10.3210.10:FF:000001">
    <property type="entry name" value="GTP pyrophosphokinase RelA"/>
    <property type="match status" value="1"/>
</dbReference>
<dbReference type="PROSITE" id="PS51831">
    <property type="entry name" value="HD"/>
    <property type="match status" value="1"/>
</dbReference>
<evidence type="ECO:0000313" key="6">
    <source>
        <dbReference type="Proteomes" id="UP000176303"/>
    </source>
</evidence>
<dbReference type="SMART" id="SM00471">
    <property type="entry name" value="HDc"/>
    <property type="match status" value="1"/>
</dbReference>
<dbReference type="PROSITE" id="PS51880">
    <property type="entry name" value="TGS"/>
    <property type="match status" value="1"/>
</dbReference>
<dbReference type="InterPro" id="IPR012676">
    <property type="entry name" value="TGS-like"/>
</dbReference>
<proteinExistence type="inferred from homology"/>
<dbReference type="SUPFAM" id="SSF81271">
    <property type="entry name" value="TGS-like"/>
    <property type="match status" value="1"/>
</dbReference>
<evidence type="ECO:0000313" key="5">
    <source>
        <dbReference type="EMBL" id="OGL74248.1"/>
    </source>
</evidence>
<evidence type="ECO:0000256" key="2">
    <source>
        <dbReference type="RuleBase" id="RU003847"/>
    </source>
</evidence>
<dbReference type="Pfam" id="PF04607">
    <property type="entry name" value="RelA_SpoT"/>
    <property type="match status" value="1"/>
</dbReference>
<dbReference type="InterPro" id="IPR043519">
    <property type="entry name" value="NT_sf"/>
</dbReference>